<evidence type="ECO:0000259" key="2">
    <source>
        <dbReference type="Pfam" id="PF01935"/>
    </source>
</evidence>
<reference evidence="3 4" key="1">
    <citation type="submission" date="2019-02" db="EMBL/GenBank/DDBJ databases">
        <title>Deep-cultivation of Planctomycetes and their phenomic and genomic characterization uncovers novel biology.</title>
        <authorList>
            <person name="Wiegand S."/>
            <person name="Jogler M."/>
            <person name="Boedeker C."/>
            <person name="Pinto D."/>
            <person name="Vollmers J."/>
            <person name="Rivas-Marin E."/>
            <person name="Kohn T."/>
            <person name="Peeters S.H."/>
            <person name="Heuer A."/>
            <person name="Rast P."/>
            <person name="Oberbeckmann S."/>
            <person name="Bunk B."/>
            <person name="Jeske O."/>
            <person name="Meyerdierks A."/>
            <person name="Storesund J.E."/>
            <person name="Kallscheuer N."/>
            <person name="Luecker S."/>
            <person name="Lage O.M."/>
            <person name="Pohl T."/>
            <person name="Merkel B.J."/>
            <person name="Hornburger P."/>
            <person name="Mueller R.-W."/>
            <person name="Bruemmer F."/>
            <person name="Labrenz M."/>
            <person name="Spormann A.M."/>
            <person name="Op den Camp H."/>
            <person name="Overmann J."/>
            <person name="Amann R."/>
            <person name="Jetten M.S.M."/>
            <person name="Mascher T."/>
            <person name="Medema M.H."/>
            <person name="Devos D.P."/>
            <person name="Kaster A.-K."/>
            <person name="Ovreas L."/>
            <person name="Rohde M."/>
            <person name="Galperin M.Y."/>
            <person name="Jogler C."/>
        </authorList>
    </citation>
    <scope>NUCLEOTIDE SEQUENCE [LARGE SCALE GENOMIC DNA]</scope>
    <source>
        <strain evidence="3 4">Pla175</strain>
    </source>
</reference>
<evidence type="ECO:0000313" key="3">
    <source>
        <dbReference type="EMBL" id="QDU86886.1"/>
    </source>
</evidence>
<name>A0A518D5Y9_9BACT</name>
<dbReference type="RefSeq" id="WP_145280515.1">
    <property type="nucleotide sequence ID" value="NZ_CP036291.1"/>
</dbReference>
<feature type="region of interest" description="Disordered" evidence="1">
    <location>
        <begin position="712"/>
        <end position="732"/>
    </location>
</feature>
<feature type="compositionally biased region" description="Low complexity" evidence="1">
    <location>
        <begin position="712"/>
        <end position="729"/>
    </location>
</feature>
<evidence type="ECO:0000256" key="1">
    <source>
        <dbReference type="SAM" id="MobiDB-lite"/>
    </source>
</evidence>
<dbReference type="SUPFAM" id="SSF52540">
    <property type="entry name" value="P-loop containing nucleoside triphosphate hydrolases"/>
    <property type="match status" value="1"/>
</dbReference>
<feature type="domain" description="Helicase HerA central" evidence="2">
    <location>
        <begin position="24"/>
        <end position="80"/>
    </location>
</feature>
<organism evidence="3 4">
    <name type="scientific">Pirellulimonas nuda</name>
    <dbReference type="NCBI Taxonomy" id="2528009"/>
    <lineage>
        <taxon>Bacteria</taxon>
        <taxon>Pseudomonadati</taxon>
        <taxon>Planctomycetota</taxon>
        <taxon>Planctomycetia</taxon>
        <taxon>Pirellulales</taxon>
        <taxon>Lacipirellulaceae</taxon>
        <taxon>Pirellulimonas</taxon>
    </lineage>
</organism>
<dbReference type="CDD" id="cd01127">
    <property type="entry name" value="TrwB_TraG_TraD_VirD4"/>
    <property type="match status" value="1"/>
</dbReference>
<dbReference type="EMBL" id="CP036291">
    <property type="protein sequence ID" value="QDU86886.1"/>
    <property type="molecule type" value="Genomic_DNA"/>
</dbReference>
<dbReference type="Gene3D" id="3.40.50.300">
    <property type="entry name" value="P-loop containing nucleotide triphosphate hydrolases"/>
    <property type="match status" value="2"/>
</dbReference>
<dbReference type="AlphaFoldDB" id="A0A518D5Y9"/>
<dbReference type="InterPro" id="IPR051162">
    <property type="entry name" value="T4SS_component"/>
</dbReference>
<dbReference type="KEGG" id="pnd:Pla175_02400"/>
<gene>
    <name evidence="3" type="ORF">Pla175_02400</name>
</gene>
<protein>
    <submittedName>
        <fullName evidence="3">AAA-like domain protein</fullName>
    </submittedName>
</protein>
<sequence>MPNLDDRNSFYLGRDHDLATGQTSATPLLYDSKHLTTHAVCVGMTGSGKTGLCVSLLEEAALDGIPAIVIDPKGDLGNLLLAFPKLRPEDFRPWIDPGEAARKGVDPDAFAQQTADLWRDGLAKWDQGPERVQRYVDSVERIIFTPGSSAGVPLTVLRSFNAPPQELIDDVDLYRARVGSAASGLLALLGIDADPVRSSEHIFLSNVFDHAWRAGRDLGIEQLIREIQQPPFDKVGVMELESFFPAKQRAELAMALNNLLASPAFAGWMQGAPLSVPNLLRSPEGKPRVSILSIADLDDAQRMFFVTILLNEVLAWMRTQPGTGSLRAILYMDEVFGYFPPVGAPPSKLPMLTLLKQARAFGLGVVLATQNPVDLDYKGLSNCGTWLLGRLQTERDKARVMEGLEGASAQAGAQFNKQEMERTLAGLGSRVFLINNVHEDAPRVFHTRWAMSYLRGPLSREQVKTLMDPVRDTLAPPVVSSVEAPLPDGRGSRRPIVPHGVTERFVRYEEKLPRDAQLTYQPALYAHAKAHFVRTTGEDIDVWRDLYWTAPLADEAAAGVWSQAQRRDDALTLAETPTLELPFEEFPSGLVSEKAFKQHGRDLEEMIYQSERLRLWECAALGERSGLDEEEAAFRQRLEGACDRKLKAEMDAIETAFAAKIKRADASVASKQKKYDEQNSQFWGRLFGFVWKLIDLALSAIQGRAVSRRSSSSATAARQAATERGQAQRAKADLDEATAARAALDEQLDAAKVEAALKYDPQRLVLEPIEIAPRKSDIDVESLVLVWLPAER</sequence>
<dbReference type="PANTHER" id="PTHR30121:SF6">
    <property type="entry name" value="SLR6007 PROTEIN"/>
    <property type="match status" value="1"/>
</dbReference>
<accession>A0A518D5Y9</accession>
<dbReference type="OrthoDB" id="9758751at2"/>
<dbReference type="InterPro" id="IPR027417">
    <property type="entry name" value="P-loop_NTPase"/>
</dbReference>
<dbReference type="PANTHER" id="PTHR30121">
    <property type="entry name" value="UNCHARACTERIZED PROTEIN YJGR-RELATED"/>
    <property type="match status" value="1"/>
</dbReference>
<keyword evidence="4" id="KW-1185">Reference proteome</keyword>
<dbReference type="InterPro" id="IPR002789">
    <property type="entry name" value="HerA_central"/>
</dbReference>
<dbReference type="Proteomes" id="UP000317429">
    <property type="component" value="Chromosome"/>
</dbReference>
<evidence type="ECO:0000313" key="4">
    <source>
        <dbReference type="Proteomes" id="UP000317429"/>
    </source>
</evidence>
<dbReference type="Pfam" id="PF01935">
    <property type="entry name" value="DUF87"/>
    <property type="match status" value="1"/>
</dbReference>
<proteinExistence type="predicted"/>